<accession>A0A811QRX3</accession>
<name>A0A811QRX3_9POAL</name>
<proteinExistence type="predicted"/>
<gene>
    <name evidence="2" type="ORF">NCGR_LOCUS43973</name>
</gene>
<keyword evidence="1" id="KW-0812">Transmembrane</keyword>
<evidence type="ECO:0000256" key="1">
    <source>
        <dbReference type="SAM" id="Phobius"/>
    </source>
</evidence>
<evidence type="ECO:0000313" key="3">
    <source>
        <dbReference type="Proteomes" id="UP000604825"/>
    </source>
</evidence>
<evidence type="ECO:0000313" key="2">
    <source>
        <dbReference type="EMBL" id="CAD6260540.1"/>
    </source>
</evidence>
<protein>
    <submittedName>
        <fullName evidence="2">Uncharacterized protein</fullName>
    </submittedName>
</protein>
<dbReference type="AlphaFoldDB" id="A0A811QRX3"/>
<reference evidence="2" key="1">
    <citation type="submission" date="2020-10" db="EMBL/GenBank/DDBJ databases">
        <authorList>
            <person name="Han B."/>
            <person name="Lu T."/>
            <person name="Zhao Q."/>
            <person name="Huang X."/>
            <person name="Zhao Y."/>
        </authorList>
    </citation>
    <scope>NUCLEOTIDE SEQUENCE</scope>
</reference>
<keyword evidence="1" id="KW-0472">Membrane</keyword>
<comment type="caution">
    <text evidence="2">The sequence shown here is derived from an EMBL/GenBank/DDBJ whole genome shotgun (WGS) entry which is preliminary data.</text>
</comment>
<keyword evidence="1" id="KW-1133">Transmembrane helix</keyword>
<keyword evidence="3" id="KW-1185">Reference proteome</keyword>
<dbReference type="Proteomes" id="UP000604825">
    <property type="component" value="Unassembled WGS sequence"/>
</dbReference>
<dbReference type="EMBL" id="CAJGYO010000011">
    <property type="protein sequence ID" value="CAD6260540.1"/>
    <property type="molecule type" value="Genomic_DNA"/>
</dbReference>
<feature type="transmembrane region" description="Helical" evidence="1">
    <location>
        <begin position="93"/>
        <end position="112"/>
    </location>
</feature>
<dbReference type="OrthoDB" id="640212at2759"/>
<sequence>MVALSPHLLPHLISISSNTSLACHELHRPEHVHLRVRLPNPLLELQLCLRILTRRADRLHAPAPTPDLAAGVAMAAPDSPRGAMALSAFLPELGTQVVVPVAAIVGIAFAVLQRVRQYVGRNREVYAFRRRFAFHEAGARGKKTVWRMKEFRLSCSTPTPRA</sequence>
<organism evidence="2 3">
    <name type="scientific">Miscanthus lutarioriparius</name>
    <dbReference type="NCBI Taxonomy" id="422564"/>
    <lineage>
        <taxon>Eukaryota</taxon>
        <taxon>Viridiplantae</taxon>
        <taxon>Streptophyta</taxon>
        <taxon>Embryophyta</taxon>
        <taxon>Tracheophyta</taxon>
        <taxon>Spermatophyta</taxon>
        <taxon>Magnoliopsida</taxon>
        <taxon>Liliopsida</taxon>
        <taxon>Poales</taxon>
        <taxon>Poaceae</taxon>
        <taxon>PACMAD clade</taxon>
        <taxon>Panicoideae</taxon>
        <taxon>Andropogonodae</taxon>
        <taxon>Andropogoneae</taxon>
        <taxon>Saccharinae</taxon>
        <taxon>Miscanthus</taxon>
    </lineage>
</organism>